<proteinExistence type="predicted"/>
<name>A0A158L3M8_9BURK</name>
<dbReference type="AlphaFoldDB" id="A0A158L3M8"/>
<gene>
    <name evidence="1" type="ORF">AWB68_08560</name>
</gene>
<reference evidence="1" key="1">
    <citation type="submission" date="2016-01" db="EMBL/GenBank/DDBJ databases">
        <authorList>
            <person name="Peeters C."/>
        </authorList>
    </citation>
    <scope>NUCLEOTIDE SEQUENCE [LARGE SCALE GENOMIC DNA]</scope>
    <source>
        <strain evidence="1">LMG 22940</strain>
    </source>
</reference>
<dbReference type="EMBL" id="FCON02000331">
    <property type="protein sequence ID" value="SAL87845.1"/>
    <property type="molecule type" value="Genomic_DNA"/>
</dbReference>
<evidence type="ECO:0000313" key="2">
    <source>
        <dbReference type="Proteomes" id="UP000054770"/>
    </source>
</evidence>
<dbReference type="Proteomes" id="UP000054770">
    <property type="component" value="Unassembled WGS sequence"/>
</dbReference>
<organism evidence="1 2">
    <name type="scientific">Caballeronia choica</name>
    <dbReference type="NCBI Taxonomy" id="326476"/>
    <lineage>
        <taxon>Bacteria</taxon>
        <taxon>Pseudomonadati</taxon>
        <taxon>Pseudomonadota</taxon>
        <taxon>Betaproteobacteria</taxon>
        <taxon>Burkholderiales</taxon>
        <taxon>Burkholderiaceae</taxon>
        <taxon>Caballeronia</taxon>
    </lineage>
</organism>
<sequence>MLSMRLYPGRVVVGDDAMVADHERLADEGLVRYDWQHYIPLIQRKPGALRNGAPFQDMPEPLQRLRRALLRETGGDRVMAKVLALVPESGLDTVLIAVELALEQAPPSGRVSVEHVVNMLSRMRSVQMPPKIDTALQLATPPLADTSRYDGLRPALQQPKAGHA</sequence>
<keyword evidence="2" id="KW-1185">Reference proteome</keyword>
<protein>
    <submittedName>
        <fullName evidence="1">Integrase catalytic subunit</fullName>
    </submittedName>
</protein>
<accession>A0A158L3M8</accession>
<comment type="caution">
    <text evidence="1">The sequence shown here is derived from an EMBL/GenBank/DDBJ whole genome shotgun (WGS) entry which is preliminary data.</text>
</comment>
<evidence type="ECO:0000313" key="1">
    <source>
        <dbReference type="EMBL" id="SAL87845.1"/>
    </source>
</evidence>